<sequence>MTPAYSQWKGCTILGEGCKNDADRTAAFLIQPAVIEAQFAAALINDDRRKHARRRSSTEFLRRSYSKAPLGERPKPDTVNSEKKEDISKSGHGGDQGGVLEAIEGVPSRHDVAPLKAAPEKFIQLREAYNVLSYEDNRRFYDWMLAQEVESRRLRQIRIKLDDPRPPRDQAMMALTIDIGIILFSIYCIIYVVLRTGYLPAVHCRGLGFRSPKFARDRIPEQHRELSLPPNGVADGAQPMGKSFG</sequence>
<dbReference type="InterPro" id="IPR036869">
    <property type="entry name" value="J_dom_sf"/>
</dbReference>
<keyword evidence="2" id="KW-0812">Transmembrane</keyword>
<evidence type="ECO:0000313" key="4">
    <source>
        <dbReference type="Proteomes" id="UP001055439"/>
    </source>
</evidence>
<dbReference type="SUPFAM" id="SSF46565">
    <property type="entry name" value="Chaperone J-domain"/>
    <property type="match status" value="1"/>
</dbReference>
<dbReference type="EMBL" id="CP097508">
    <property type="protein sequence ID" value="URE08738.1"/>
    <property type="molecule type" value="Genomic_DNA"/>
</dbReference>
<proteinExistence type="predicted"/>
<feature type="region of interest" description="Disordered" evidence="1">
    <location>
        <begin position="225"/>
        <end position="245"/>
    </location>
</feature>
<gene>
    <name evidence="3" type="ORF">MUK42_35347</name>
</gene>
<dbReference type="PANTHER" id="PTHR45283">
    <property type="entry name" value="NAD(P)H-QUINONE OXIDOREDUCTASE SUBUNIT T, CHLOROPLASTIC"/>
    <property type="match status" value="1"/>
</dbReference>
<evidence type="ECO:0000313" key="3">
    <source>
        <dbReference type="EMBL" id="URE08738.1"/>
    </source>
</evidence>
<evidence type="ECO:0000256" key="2">
    <source>
        <dbReference type="SAM" id="Phobius"/>
    </source>
</evidence>
<dbReference type="OrthoDB" id="445556at2759"/>
<reference evidence="3" key="1">
    <citation type="submission" date="2022-05" db="EMBL/GenBank/DDBJ databases">
        <title>The Musa troglodytarum L. genome provides insights into the mechanism of non-climacteric behaviour and enrichment of carotenoids.</title>
        <authorList>
            <person name="Wang J."/>
        </authorList>
    </citation>
    <scope>NUCLEOTIDE SEQUENCE</scope>
    <source>
        <tissue evidence="3">Leaf</tissue>
    </source>
</reference>
<dbReference type="AlphaFoldDB" id="A0A9E7K6U9"/>
<keyword evidence="2" id="KW-1133">Transmembrane helix</keyword>
<feature type="transmembrane region" description="Helical" evidence="2">
    <location>
        <begin position="175"/>
        <end position="194"/>
    </location>
</feature>
<dbReference type="PANTHER" id="PTHR45283:SF1">
    <property type="entry name" value="NAD(P)H-QUINONE OXIDOREDUCTASE SUBUNIT T, CHLOROPLASTIC"/>
    <property type="match status" value="1"/>
</dbReference>
<organism evidence="3 4">
    <name type="scientific">Musa troglodytarum</name>
    <name type="common">fe'i banana</name>
    <dbReference type="NCBI Taxonomy" id="320322"/>
    <lineage>
        <taxon>Eukaryota</taxon>
        <taxon>Viridiplantae</taxon>
        <taxon>Streptophyta</taxon>
        <taxon>Embryophyta</taxon>
        <taxon>Tracheophyta</taxon>
        <taxon>Spermatophyta</taxon>
        <taxon>Magnoliopsida</taxon>
        <taxon>Liliopsida</taxon>
        <taxon>Zingiberales</taxon>
        <taxon>Musaceae</taxon>
        <taxon>Musa</taxon>
    </lineage>
</organism>
<name>A0A9E7K6U9_9LILI</name>
<keyword evidence="4" id="KW-1185">Reference proteome</keyword>
<keyword evidence="2" id="KW-0472">Membrane</keyword>
<dbReference type="Proteomes" id="UP001055439">
    <property type="component" value="Chromosome 6"/>
</dbReference>
<feature type="compositionally biased region" description="Basic and acidic residues" evidence="1">
    <location>
        <begin position="70"/>
        <end position="89"/>
    </location>
</feature>
<feature type="region of interest" description="Disordered" evidence="1">
    <location>
        <begin position="53"/>
        <end position="100"/>
    </location>
</feature>
<evidence type="ECO:0000256" key="1">
    <source>
        <dbReference type="SAM" id="MobiDB-lite"/>
    </source>
</evidence>
<accession>A0A9E7K6U9</accession>
<protein>
    <submittedName>
        <fullName evidence="3">DnaJ domain</fullName>
    </submittedName>
</protein>
<dbReference type="InterPro" id="IPR044618">
    <property type="entry name" value="NdhT-like"/>
</dbReference>